<sequence>MSPATVLALLALPPMDAAPQGSNGFAASIVVAFVAIGLLIILAKWTSSKPRKPKR</sequence>
<proteinExistence type="predicted"/>
<evidence type="ECO:0000313" key="3">
    <source>
        <dbReference type="Proteomes" id="UP001501490"/>
    </source>
</evidence>
<evidence type="ECO:0000256" key="1">
    <source>
        <dbReference type="SAM" id="Phobius"/>
    </source>
</evidence>
<keyword evidence="1" id="KW-1133">Transmembrane helix</keyword>
<evidence type="ECO:0000313" key="2">
    <source>
        <dbReference type="EMBL" id="GAA3620289.1"/>
    </source>
</evidence>
<feature type="transmembrane region" description="Helical" evidence="1">
    <location>
        <begin position="27"/>
        <end position="45"/>
    </location>
</feature>
<name>A0ABP6ZW69_9ACTN</name>
<comment type="caution">
    <text evidence="2">The sequence shown here is derived from an EMBL/GenBank/DDBJ whole genome shotgun (WGS) entry which is preliminary data.</text>
</comment>
<dbReference type="RefSeq" id="WP_344804568.1">
    <property type="nucleotide sequence ID" value="NZ_BAABAB010000016.1"/>
</dbReference>
<keyword evidence="3" id="KW-1185">Reference proteome</keyword>
<protein>
    <recommendedName>
        <fullName evidence="4">LPXTG cell wall anchor domain-containing protein</fullName>
    </recommendedName>
</protein>
<evidence type="ECO:0008006" key="4">
    <source>
        <dbReference type="Google" id="ProtNLM"/>
    </source>
</evidence>
<organism evidence="2 3">
    <name type="scientific">Microlunatus ginsengisoli</name>
    <dbReference type="NCBI Taxonomy" id="363863"/>
    <lineage>
        <taxon>Bacteria</taxon>
        <taxon>Bacillati</taxon>
        <taxon>Actinomycetota</taxon>
        <taxon>Actinomycetes</taxon>
        <taxon>Propionibacteriales</taxon>
        <taxon>Propionibacteriaceae</taxon>
        <taxon>Microlunatus</taxon>
    </lineage>
</organism>
<dbReference type="EMBL" id="BAABAB010000016">
    <property type="protein sequence ID" value="GAA3620289.1"/>
    <property type="molecule type" value="Genomic_DNA"/>
</dbReference>
<dbReference type="Proteomes" id="UP001501490">
    <property type="component" value="Unassembled WGS sequence"/>
</dbReference>
<gene>
    <name evidence="2" type="ORF">GCM10022236_23100</name>
</gene>
<keyword evidence="1" id="KW-0812">Transmembrane</keyword>
<reference evidence="3" key="1">
    <citation type="journal article" date="2019" name="Int. J. Syst. Evol. Microbiol.">
        <title>The Global Catalogue of Microorganisms (GCM) 10K type strain sequencing project: providing services to taxonomists for standard genome sequencing and annotation.</title>
        <authorList>
            <consortium name="The Broad Institute Genomics Platform"/>
            <consortium name="The Broad Institute Genome Sequencing Center for Infectious Disease"/>
            <person name="Wu L."/>
            <person name="Ma J."/>
        </authorList>
    </citation>
    <scope>NUCLEOTIDE SEQUENCE [LARGE SCALE GENOMIC DNA]</scope>
    <source>
        <strain evidence="3">JCM 16929</strain>
    </source>
</reference>
<accession>A0ABP6ZW69</accession>
<keyword evidence="1" id="KW-0472">Membrane</keyword>